<evidence type="ECO:0000256" key="2">
    <source>
        <dbReference type="ARBA" id="ARBA00006991"/>
    </source>
</evidence>
<keyword evidence="10" id="KW-0539">Nucleus</keyword>
<dbReference type="FunFam" id="3.30.160.60:FF:001480">
    <property type="entry name" value="Si:cabz01071911.3"/>
    <property type="match status" value="1"/>
</dbReference>
<dbReference type="GO" id="GO:0000981">
    <property type="term" value="F:DNA-binding transcription factor activity, RNA polymerase II-specific"/>
    <property type="evidence" value="ECO:0007669"/>
    <property type="project" value="TreeGrafter"/>
</dbReference>
<dbReference type="Ensembl" id="ENSECRT00000030512.1">
    <property type="protein sequence ID" value="ENSECRP00000029877.1"/>
    <property type="gene ID" value="ENSECRG00000020291.1"/>
</dbReference>
<keyword evidence="15" id="KW-1185">Reference proteome</keyword>
<keyword evidence="4" id="KW-0677">Repeat</keyword>
<dbReference type="GO" id="GO:0000978">
    <property type="term" value="F:RNA polymerase II cis-regulatory region sequence-specific DNA binding"/>
    <property type="evidence" value="ECO:0007669"/>
    <property type="project" value="TreeGrafter"/>
</dbReference>
<reference evidence="14" key="1">
    <citation type="submission" date="2025-08" db="UniProtKB">
        <authorList>
            <consortium name="Ensembl"/>
        </authorList>
    </citation>
    <scope>IDENTIFICATION</scope>
</reference>
<dbReference type="GeneTree" id="ENSGT01150000286952"/>
<dbReference type="FunFam" id="3.30.160.60:FF:002063">
    <property type="entry name" value="RB associated KRAB zinc finger"/>
    <property type="match status" value="1"/>
</dbReference>
<evidence type="ECO:0000256" key="9">
    <source>
        <dbReference type="ARBA" id="ARBA00023163"/>
    </source>
</evidence>
<accession>A0A8C4TIL2</accession>
<evidence type="ECO:0000256" key="7">
    <source>
        <dbReference type="ARBA" id="ARBA00023015"/>
    </source>
</evidence>
<dbReference type="PANTHER" id="PTHR23226:SF416">
    <property type="entry name" value="FI01424P"/>
    <property type="match status" value="1"/>
</dbReference>
<feature type="domain" description="C2H2-type" evidence="13">
    <location>
        <begin position="268"/>
        <end position="295"/>
    </location>
</feature>
<feature type="region of interest" description="Disordered" evidence="12">
    <location>
        <begin position="119"/>
        <end position="173"/>
    </location>
</feature>
<feature type="domain" description="C2H2-type" evidence="13">
    <location>
        <begin position="324"/>
        <end position="351"/>
    </location>
</feature>
<feature type="domain" description="C2H2-type" evidence="13">
    <location>
        <begin position="352"/>
        <end position="379"/>
    </location>
</feature>
<dbReference type="SMART" id="SM00355">
    <property type="entry name" value="ZnF_C2H2"/>
    <property type="match status" value="7"/>
</dbReference>
<sequence>MMASVDNEAMGERLAHIKQEVCEWAAPADVCVKAEDCEGRISVFKEEELEEGTVDIKVEESEDLSVSLELQKHEIGTIFKKDICEESHSSLQSWFTNTGHLASQHKSVEMKSEFSEIDVRIGEGNRSKGEEQKSSRSVGMNFQESGSFSPSSFAQPSLQGRLQPRQSKEKMLNTSGAPGDLTAALLQCSSDSAVKEAQVEAVNIDQQQMHNTDKEALYTGRKCRKTSKNQKSIHAREKLYACSECGKIFLHNHSIQLHIRIHTGEKPHCCSECGKQFSSSSSLHRHRRVHTGEKPYGCAECGKRFIDSSNLKQHTRIHTGEKPYSCAECGKLFTNVCNLRQHMRIHTGEKPYCCSECGKRFPHKCTLQRHTRIHTGEKPYSCSECGKRFSDGSALNYHTQVHTGGKPYCCSECGKRFPHNNRLQNHIRIHTQGKPK</sequence>
<dbReference type="Pfam" id="PF00096">
    <property type="entry name" value="zf-C2H2"/>
    <property type="match status" value="6"/>
</dbReference>
<dbReference type="FunFam" id="3.30.160.60:FF:002343">
    <property type="entry name" value="Zinc finger protein 33A"/>
    <property type="match status" value="2"/>
</dbReference>
<dbReference type="PROSITE" id="PS50157">
    <property type="entry name" value="ZINC_FINGER_C2H2_2"/>
    <property type="match status" value="7"/>
</dbReference>
<dbReference type="PANTHER" id="PTHR23226">
    <property type="entry name" value="ZINC FINGER AND SCAN DOMAIN-CONTAINING"/>
    <property type="match status" value="1"/>
</dbReference>
<evidence type="ECO:0000256" key="8">
    <source>
        <dbReference type="ARBA" id="ARBA00023125"/>
    </source>
</evidence>
<evidence type="ECO:0000256" key="6">
    <source>
        <dbReference type="ARBA" id="ARBA00022833"/>
    </source>
</evidence>
<evidence type="ECO:0000256" key="12">
    <source>
        <dbReference type="SAM" id="MobiDB-lite"/>
    </source>
</evidence>
<dbReference type="InterPro" id="IPR013087">
    <property type="entry name" value="Znf_C2H2_type"/>
</dbReference>
<feature type="domain" description="C2H2-type" evidence="13">
    <location>
        <begin position="240"/>
        <end position="267"/>
    </location>
</feature>
<dbReference type="Gene3D" id="3.30.160.60">
    <property type="entry name" value="Classic Zinc Finger"/>
    <property type="match status" value="7"/>
</dbReference>
<keyword evidence="5 11" id="KW-0863">Zinc-finger</keyword>
<name>A0A8C4TIL2_ERPCA</name>
<organism evidence="14 15">
    <name type="scientific">Erpetoichthys calabaricus</name>
    <name type="common">Rope fish</name>
    <name type="synonym">Calamoichthys calabaricus</name>
    <dbReference type="NCBI Taxonomy" id="27687"/>
    <lineage>
        <taxon>Eukaryota</taxon>
        <taxon>Metazoa</taxon>
        <taxon>Chordata</taxon>
        <taxon>Craniata</taxon>
        <taxon>Vertebrata</taxon>
        <taxon>Euteleostomi</taxon>
        <taxon>Actinopterygii</taxon>
        <taxon>Polypteriformes</taxon>
        <taxon>Polypteridae</taxon>
        <taxon>Erpetoichthys</taxon>
    </lineage>
</organism>
<evidence type="ECO:0000256" key="4">
    <source>
        <dbReference type="ARBA" id="ARBA00022737"/>
    </source>
</evidence>
<dbReference type="SUPFAM" id="SSF57667">
    <property type="entry name" value="beta-beta-alpha zinc fingers"/>
    <property type="match status" value="4"/>
</dbReference>
<proteinExistence type="inferred from homology"/>
<dbReference type="AlphaFoldDB" id="A0A8C4TIL2"/>
<comment type="similarity">
    <text evidence="2">Belongs to the krueppel C2H2-type zinc-finger protein family.</text>
</comment>
<evidence type="ECO:0000256" key="3">
    <source>
        <dbReference type="ARBA" id="ARBA00022723"/>
    </source>
</evidence>
<dbReference type="FunFam" id="3.30.160.60:FF:001155">
    <property type="entry name" value="Zinc finger 30C"/>
    <property type="match status" value="1"/>
</dbReference>
<reference evidence="14" key="2">
    <citation type="submission" date="2025-09" db="UniProtKB">
        <authorList>
            <consortium name="Ensembl"/>
        </authorList>
    </citation>
    <scope>IDENTIFICATION</scope>
</reference>
<keyword evidence="3" id="KW-0479">Metal-binding</keyword>
<dbReference type="FunFam" id="3.30.160.60:FF:001954">
    <property type="entry name" value="Zinc finger protein 787"/>
    <property type="match status" value="1"/>
</dbReference>
<evidence type="ECO:0000256" key="11">
    <source>
        <dbReference type="PROSITE-ProRule" id="PRU00042"/>
    </source>
</evidence>
<keyword evidence="7" id="KW-0805">Transcription regulation</keyword>
<dbReference type="FunFam" id="3.30.160.60:FF:000862">
    <property type="entry name" value="zinc finger protein 697"/>
    <property type="match status" value="1"/>
</dbReference>
<dbReference type="Proteomes" id="UP000694620">
    <property type="component" value="Unassembled WGS sequence"/>
</dbReference>
<feature type="domain" description="C2H2-type" evidence="13">
    <location>
        <begin position="380"/>
        <end position="407"/>
    </location>
</feature>
<evidence type="ECO:0000256" key="10">
    <source>
        <dbReference type="ARBA" id="ARBA00023242"/>
    </source>
</evidence>
<feature type="domain" description="C2H2-type" evidence="13">
    <location>
        <begin position="408"/>
        <end position="435"/>
    </location>
</feature>
<dbReference type="GO" id="GO:0005634">
    <property type="term" value="C:nucleus"/>
    <property type="evidence" value="ECO:0007669"/>
    <property type="project" value="UniProtKB-SubCell"/>
</dbReference>
<dbReference type="GO" id="GO:0008270">
    <property type="term" value="F:zinc ion binding"/>
    <property type="evidence" value="ECO:0007669"/>
    <property type="project" value="UniProtKB-KW"/>
</dbReference>
<feature type="compositionally biased region" description="Basic and acidic residues" evidence="12">
    <location>
        <begin position="119"/>
        <end position="134"/>
    </location>
</feature>
<feature type="domain" description="C2H2-type" evidence="13">
    <location>
        <begin position="296"/>
        <end position="323"/>
    </location>
</feature>
<keyword evidence="8" id="KW-0238">DNA-binding</keyword>
<evidence type="ECO:0000256" key="5">
    <source>
        <dbReference type="ARBA" id="ARBA00022771"/>
    </source>
</evidence>
<feature type="compositionally biased region" description="Polar residues" evidence="12">
    <location>
        <begin position="135"/>
        <end position="160"/>
    </location>
</feature>
<keyword evidence="6" id="KW-0862">Zinc</keyword>
<evidence type="ECO:0000313" key="15">
    <source>
        <dbReference type="Proteomes" id="UP000694620"/>
    </source>
</evidence>
<protein>
    <recommendedName>
        <fullName evidence="13">C2H2-type domain-containing protein</fullName>
    </recommendedName>
</protein>
<comment type="subcellular location">
    <subcellularLocation>
        <location evidence="1">Nucleus</location>
    </subcellularLocation>
</comment>
<evidence type="ECO:0000259" key="13">
    <source>
        <dbReference type="PROSITE" id="PS50157"/>
    </source>
</evidence>
<evidence type="ECO:0000256" key="1">
    <source>
        <dbReference type="ARBA" id="ARBA00004123"/>
    </source>
</evidence>
<dbReference type="InterPro" id="IPR036236">
    <property type="entry name" value="Znf_C2H2_sf"/>
</dbReference>
<keyword evidence="9" id="KW-0804">Transcription</keyword>
<dbReference type="PROSITE" id="PS00028">
    <property type="entry name" value="ZINC_FINGER_C2H2_1"/>
    <property type="match status" value="7"/>
</dbReference>
<evidence type="ECO:0000313" key="14">
    <source>
        <dbReference type="Ensembl" id="ENSECRP00000029877.1"/>
    </source>
</evidence>